<dbReference type="AlphaFoldDB" id="A0AAD1ZPA8"/>
<dbReference type="GO" id="GO:0012507">
    <property type="term" value="C:ER to Golgi transport vesicle membrane"/>
    <property type="evidence" value="ECO:0007669"/>
    <property type="project" value="TreeGrafter"/>
</dbReference>
<feature type="compositionally biased region" description="Low complexity" evidence="1">
    <location>
        <begin position="133"/>
        <end position="147"/>
    </location>
</feature>
<evidence type="ECO:0000256" key="1">
    <source>
        <dbReference type="SAM" id="MobiDB-lite"/>
    </source>
</evidence>
<feature type="region of interest" description="Disordered" evidence="1">
    <location>
        <begin position="126"/>
        <end position="162"/>
    </location>
</feature>
<keyword evidence="4" id="KW-1185">Reference proteome</keyword>
<dbReference type="GO" id="GO:0070971">
    <property type="term" value="C:endoplasmic reticulum exit site"/>
    <property type="evidence" value="ECO:0007669"/>
    <property type="project" value="TreeGrafter"/>
</dbReference>
<dbReference type="Pfam" id="PF12932">
    <property type="entry name" value="Sec16"/>
    <property type="match status" value="1"/>
</dbReference>
<dbReference type="GO" id="GO:0070973">
    <property type="term" value="P:protein localization to endoplasmic reticulum exit site"/>
    <property type="evidence" value="ECO:0007669"/>
    <property type="project" value="TreeGrafter"/>
</dbReference>
<feature type="domain" description="Sec16 central conserved" evidence="2">
    <location>
        <begin position="603"/>
        <end position="725"/>
    </location>
</feature>
<proteinExistence type="predicted"/>
<reference evidence="3" key="1">
    <citation type="submission" date="2023-05" db="EMBL/GenBank/DDBJ databases">
        <authorList>
            <person name="Huff M."/>
        </authorList>
    </citation>
    <scope>NUCLEOTIDE SEQUENCE</scope>
</reference>
<dbReference type="Proteomes" id="UP000834106">
    <property type="component" value="Chromosome 11"/>
</dbReference>
<dbReference type="InterPro" id="IPR024340">
    <property type="entry name" value="Sec16_CCD"/>
</dbReference>
<dbReference type="GO" id="GO:0007030">
    <property type="term" value="P:Golgi organization"/>
    <property type="evidence" value="ECO:0007669"/>
    <property type="project" value="TreeGrafter"/>
</dbReference>
<evidence type="ECO:0000313" key="4">
    <source>
        <dbReference type="Proteomes" id="UP000834106"/>
    </source>
</evidence>
<accession>A0AAD1ZPA8</accession>
<dbReference type="EMBL" id="OU503046">
    <property type="protein sequence ID" value="CAI9771561.1"/>
    <property type="molecule type" value="Genomic_DNA"/>
</dbReference>
<evidence type="ECO:0000313" key="3">
    <source>
        <dbReference type="EMBL" id="CAI9771561.1"/>
    </source>
</evidence>
<dbReference type="PANTHER" id="PTHR13402">
    <property type="entry name" value="RGPR-RELATED"/>
    <property type="match status" value="1"/>
</dbReference>
<protein>
    <recommendedName>
        <fullName evidence="2">Sec16 central conserved domain-containing protein</fullName>
    </recommendedName>
</protein>
<gene>
    <name evidence="3" type="ORF">FPE_LOCUS18991</name>
</gene>
<dbReference type="PANTHER" id="PTHR13402:SF6">
    <property type="entry name" value="SECRETORY 16, ISOFORM I"/>
    <property type="match status" value="1"/>
</dbReference>
<name>A0AAD1ZPA8_9LAMI</name>
<organism evidence="3 4">
    <name type="scientific">Fraxinus pennsylvanica</name>
    <dbReference type="NCBI Taxonomy" id="56036"/>
    <lineage>
        <taxon>Eukaryota</taxon>
        <taxon>Viridiplantae</taxon>
        <taxon>Streptophyta</taxon>
        <taxon>Embryophyta</taxon>
        <taxon>Tracheophyta</taxon>
        <taxon>Spermatophyta</taxon>
        <taxon>Magnoliopsida</taxon>
        <taxon>eudicotyledons</taxon>
        <taxon>Gunneridae</taxon>
        <taxon>Pentapetalae</taxon>
        <taxon>asterids</taxon>
        <taxon>lamiids</taxon>
        <taxon>Lamiales</taxon>
        <taxon>Oleaceae</taxon>
        <taxon>Oleeae</taxon>
        <taxon>Fraxinus</taxon>
    </lineage>
</organism>
<sequence length="762" mass="82215">MASNPPPFQVEDNTDEDFFDKLVNDDNDVDFKVTATSSTLAGLSFADGNESNEAKALANLSINEVENNSGVDTNFATSGSFRWVDELSKENGEVEKVASLEENGGPLVSSNSFEFDTLIHEPKVEIGGSGDLSDTTVVSESSSKDSSNTMIVRNSSGGSGGSGVTEVDWTAFHADAAQNDSNGFGSYSDFLSEVEGNKADDAFGNVGVSLNNESKVAYGNKVCGYTHEVNSSELGQYQEGYNFGTTAEQVAAGQDLNGSQYLESLYPGWKYDPSTGQWYQVDGYDAGASMQGNVDSNSTSMPGEANISYLQQTAQSVVGTVGAASTTESVTDWNQASQVNDATASTTNWNQVSQVSSDTTGVALKQDSQVNGRYPPHMFFDPQYPGWYYDTITQEWCSLESFTASDLSTAQTQANQNGYSLTNTFSQNNDQKTDIAYGLVNNYRSQGFSDQGKGQTWAGSFNSNNQQSLRTWKPEPIAKNEPTSQYSGNQQLENYYTQNFSVNAHGSEEKSVNLGETGSYFENVSQGQNGFGMPAGSQNSVFGVNLNQQFNQSGINQNDHKRISYDYHSNQNSFSFLQQYNQSAHQFPNAPAAERSSAGRPPHALVTFGFGGKLIVMKDSSSAESSNFESKNPVGGSISVLNLAEIVNDKVDASTLGIGACNYFRALCQQSFPGPLTGGGVGIKELNKWINDRIASSGAADMDYGKGEVLRLLLLVLKISCQYYGKLRSPFGTDTVLKKMHSLGTQFGAIAERFHLEELDGK</sequence>
<evidence type="ECO:0000259" key="2">
    <source>
        <dbReference type="Pfam" id="PF12932"/>
    </source>
</evidence>